<proteinExistence type="predicted"/>
<keyword evidence="4" id="KW-1185">Reference proteome</keyword>
<comment type="caution">
    <text evidence="3">The sequence shown here is derived from an EMBL/GenBank/DDBJ whole genome shotgun (WGS) entry which is preliminary data.</text>
</comment>
<feature type="region of interest" description="Disordered" evidence="1">
    <location>
        <begin position="108"/>
        <end position="128"/>
    </location>
</feature>
<dbReference type="EMBL" id="JACCFW010000001">
    <property type="protein sequence ID" value="NYJ74134.1"/>
    <property type="molecule type" value="Genomic_DNA"/>
</dbReference>
<dbReference type="AlphaFoldDB" id="A0A853DGF5"/>
<accession>A0A853DGF5</accession>
<evidence type="ECO:0000256" key="2">
    <source>
        <dbReference type="SAM" id="SignalP"/>
    </source>
</evidence>
<sequence length="261" mass="26453">MSTTITKYATRAGAVAGIGAAGLLALSGAASAAGHAGTVHTHGSALTARASASTSARSTGSYANGAKVTISCQTNGSKVTGIYGTSTLWDKVGKGYVSDTYVKTGSDGRVAPQCGKTPAPPTSTKGCSTKGLNDPHSCGAAVAWAKAHLGRSSSDYAHRCDHVVALAYGFGASGSQSANSHWAAIPGKYKHSGDTTVPAGGLAFFHSSSFGHVMISLGGGKFASNDIHGNGTYTTTTIAEIKSKWGEHYVGWAQPWFQANH</sequence>
<feature type="chain" id="PRO_5032273184" evidence="2">
    <location>
        <begin position="33"/>
        <end position="261"/>
    </location>
</feature>
<name>A0A853DGF5_9MICO</name>
<feature type="signal peptide" evidence="2">
    <location>
        <begin position="1"/>
        <end position="32"/>
    </location>
</feature>
<dbReference type="RefSeq" id="WP_179479804.1">
    <property type="nucleotide sequence ID" value="NZ_JACCFW010000001.1"/>
</dbReference>
<evidence type="ECO:0000313" key="4">
    <source>
        <dbReference type="Proteomes" id="UP000571817"/>
    </source>
</evidence>
<organism evidence="3 4">
    <name type="scientific">Allobranchiibius huperziae</name>
    <dbReference type="NCBI Taxonomy" id="1874116"/>
    <lineage>
        <taxon>Bacteria</taxon>
        <taxon>Bacillati</taxon>
        <taxon>Actinomycetota</taxon>
        <taxon>Actinomycetes</taxon>
        <taxon>Micrococcales</taxon>
        <taxon>Dermacoccaceae</taxon>
        <taxon>Allobranchiibius</taxon>
    </lineage>
</organism>
<dbReference type="Proteomes" id="UP000571817">
    <property type="component" value="Unassembled WGS sequence"/>
</dbReference>
<keyword evidence="2" id="KW-0732">Signal</keyword>
<evidence type="ECO:0000256" key="1">
    <source>
        <dbReference type="SAM" id="MobiDB-lite"/>
    </source>
</evidence>
<reference evidence="3 4" key="1">
    <citation type="submission" date="2020-07" db="EMBL/GenBank/DDBJ databases">
        <title>Sequencing the genomes of 1000 actinobacteria strains.</title>
        <authorList>
            <person name="Klenk H.-P."/>
        </authorList>
    </citation>
    <scope>NUCLEOTIDE SEQUENCE [LARGE SCALE GENOMIC DNA]</scope>
    <source>
        <strain evidence="3 4">DSM 29531</strain>
    </source>
</reference>
<protein>
    <submittedName>
        <fullName evidence="3">Uncharacterized protein YraI</fullName>
    </submittedName>
</protein>
<evidence type="ECO:0000313" key="3">
    <source>
        <dbReference type="EMBL" id="NYJ74134.1"/>
    </source>
</evidence>
<gene>
    <name evidence="3" type="ORF">HNR15_001097</name>
</gene>